<reference evidence="2" key="1">
    <citation type="submission" date="2022-09" db="EMBL/GenBank/DDBJ databases">
        <authorList>
            <person name="Orihara K."/>
        </authorList>
    </citation>
    <scope>NUCLEOTIDE SEQUENCE</scope>
    <source>
        <strain evidence="2">YIT 13062</strain>
    </source>
</reference>
<reference evidence="2" key="2">
    <citation type="journal article" date="2023" name="Gut Microbes">
        <title>Characterization of Bifidobacterium kashiwanohense that utilizes both milk- and plant-derived oligosaccharides.</title>
        <authorList>
            <person name="Orihara K."/>
            <person name="Yahagi K."/>
            <person name="Saito Y."/>
            <person name="Watanabe Y."/>
            <person name="Sasai T."/>
            <person name="Hara T."/>
            <person name="Tsukuda N."/>
            <person name="Oki K."/>
            <person name="Fujimoto J."/>
            <person name="Matsuki T."/>
        </authorList>
    </citation>
    <scope>NUCLEOTIDE SEQUENCE</scope>
    <source>
        <strain evidence="2">YIT 13062</strain>
    </source>
</reference>
<protein>
    <submittedName>
        <fullName evidence="2">DUF3459 domain-containing protein</fullName>
    </submittedName>
</protein>
<dbReference type="SUPFAM" id="SSF51445">
    <property type="entry name" value="(Trans)glycosidases"/>
    <property type="match status" value="1"/>
</dbReference>
<gene>
    <name evidence="2" type="ORF">OB951_10275</name>
</gene>
<dbReference type="InterPro" id="IPR006047">
    <property type="entry name" value="GH13_cat_dom"/>
</dbReference>
<organism evidence="2 3">
    <name type="scientific">Bifidobacterium catenulatum subsp. kashiwanohense</name>
    <dbReference type="NCBI Taxonomy" id="630129"/>
    <lineage>
        <taxon>Bacteria</taxon>
        <taxon>Bacillati</taxon>
        <taxon>Actinomycetota</taxon>
        <taxon>Actinomycetes</taxon>
        <taxon>Bifidobacteriales</taxon>
        <taxon>Bifidobacteriaceae</taxon>
        <taxon>Bifidobacterium</taxon>
    </lineage>
</organism>
<dbReference type="RefSeq" id="WP_281106111.1">
    <property type="nucleotide sequence ID" value="NZ_JAOPMH010000016.1"/>
</dbReference>
<dbReference type="PANTHER" id="PTHR10357">
    <property type="entry name" value="ALPHA-AMYLASE FAMILY MEMBER"/>
    <property type="match status" value="1"/>
</dbReference>
<feature type="non-terminal residue" evidence="2">
    <location>
        <position position="198"/>
    </location>
</feature>
<evidence type="ECO:0000313" key="2">
    <source>
        <dbReference type="EMBL" id="MDH7890969.1"/>
    </source>
</evidence>
<dbReference type="AlphaFoldDB" id="A0AA43P8L0"/>
<name>A0AA43P8L0_9BIFI</name>
<dbReference type="EMBL" id="JAOPMH010000016">
    <property type="protein sequence ID" value="MDH7890969.1"/>
    <property type="molecule type" value="Genomic_DNA"/>
</dbReference>
<feature type="domain" description="Glycosyl hydrolase family 13 catalytic" evidence="1">
    <location>
        <begin position="2"/>
        <end position="137"/>
    </location>
</feature>
<dbReference type="Proteomes" id="UP001161916">
    <property type="component" value="Unassembled WGS sequence"/>
</dbReference>
<dbReference type="InterPro" id="IPR013780">
    <property type="entry name" value="Glyco_hydro_b"/>
</dbReference>
<evidence type="ECO:0000313" key="3">
    <source>
        <dbReference type="Proteomes" id="UP001161916"/>
    </source>
</evidence>
<feature type="non-terminal residue" evidence="2">
    <location>
        <position position="1"/>
    </location>
</feature>
<dbReference type="GO" id="GO:0009313">
    <property type="term" value="P:oligosaccharide catabolic process"/>
    <property type="evidence" value="ECO:0007669"/>
    <property type="project" value="TreeGrafter"/>
</dbReference>
<dbReference type="Gene3D" id="2.60.40.1180">
    <property type="entry name" value="Golgi alpha-mannosidase II"/>
    <property type="match status" value="1"/>
</dbReference>
<dbReference type="Pfam" id="PF00128">
    <property type="entry name" value="Alpha-amylase"/>
    <property type="match status" value="1"/>
</dbReference>
<proteinExistence type="predicted"/>
<sequence length="198" mass="21697">AKAFGMLLHMHRGTPYIYEGEELGMTNAHFTSLDQYRDLEAINAYRQRVEEAKCQSPESMMAALALIGRDNARTPMQWDASRYAGFTAPDAAAEPWIGVNPNHVEINAAEEFDDPDSVYGFYKKLIAMRHNSATVATGEWNLVAADSEQVYAFTRTGGDDTILVVVNLTDESAGLPGEVAELLGDGVAESQILLSTYD</sequence>
<accession>A0AA43P8L0</accession>
<comment type="caution">
    <text evidence="2">The sequence shown here is derived from an EMBL/GenBank/DDBJ whole genome shotgun (WGS) entry which is preliminary data.</text>
</comment>
<dbReference type="SUPFAM" id="SSF51011">
    <property type="entry name" value="Glycosyl hydrolase domain"/>
    <property type="match status" value="1"/>
</dbReference>
<dbReference type="InterPro" id="IPR017853">
    <property type="entry name" value="GH"/>
</dbReference>
<dbReference type="PANTHER" id="PTHR10357:SF179">
    <property type="entry name" value="NEUTRAL AND BASIC AMINO ACID TRANSPORT PROTEIN RBAT"/>
    <property type="match status" value="1"/>
</dbReference>
<dbReference type="GO" id="GO:0004556">
    <property type="term" value="F:alpha-amylase activity"/>
    <property type="evidence" value="ECO:0007669"/>
    <property type="project" value="TreeGrafter"/>
</dbReference>
<evidence type="ECO:0000259" key="1">
    <source>
        <dbReference type="Pfam" id="PF00128"/>
    </source>
</evidence>
<dbReference type="Gene3D" id="3.20.20.80">
    <property type="entry name" value="Glycosidases"/>
    <property type="match status" value="1"/>
</dbReference>